<dbReference type="Gene3D" id="2.40.160.10">
    <property type="entry name" value="Porin"/>
    <property type="match status" value="1"/>
</dbReference>
<dbReference type="InterPro" id="IPR023614">
    <property type="entry name" value="Porin_dom_sf"/>
</dbReference>
<dbReference type="SUPFAM" id="SSF56935">
    <property type="entry name" value="Porins"/>
    <property type="match status" value="1"/>
</dbReference>
<keyword evidence="2" id="KW-1185">Reference proteome</keyword>
<dbReference type="Proteomes" id="UP000184510">
    <property type="component" value="Unassembled WGS sequence"/>
</dbReference>
<dbReference type="Pfam" id="PF07396">
    <property type="entry name" value="Porin_O_P"/>
    <property type="match status" value="1"/>
</dbReference>
<dbReference type="InterPro" id="IPR010870">
    <property type="entry name" value="Porin_O/P"/>
</dbReference>
<protein>
    <submittedName>
        <fullName evidence="1">Phosphate-selective porin O and P</fullName>
    </submittedName>
</protein>
<dbReference type="EMBL" id="FQYR01000003">
    <property type="protein sequence ID" value="SHJ23315.1"/>
    <property type="molecule type" value="Genomic_DNA"/>
</dbReference>
<dbReference type="STRING" id="1123071.SAMN02745181_1513"/>
<reference evidence="1 2" key="1">
    <citation type="submission" date="2016-11" db="EMBL/GenBank/DDBJ databases">
        <authorList>
            <person name="Jaros S."/>
            <person name="Januszkiewicz K."/>
            <person name="Wedrychowicz H."/>
        </authorList>
    </citation>
    <scope>NUCLEOTIDE SEQUENCE [LARGE SCALE GENOMIC DNA]</scope>
    <source>
        <strain evidence="1 2">DSM 18772</strain>
    </source>
</reference>
<dbReference type="InParanoid" id="A0A1M6HMB4"/>
<dbReference type="AlphaFoldDB" id="A0A1M6HMB4"/>
<proteinExistence type="predicted"/>
<organism evidence="1 2">
    <name type="scientific">Rubritalea squalenifaciens DSM 18772</name>
    <dbReference type="NCBI Taxonomy" id="1123071"/>
    <lineage>
        <taxon>Bacteria</taxon>
        <taxon>Pseudomonadati</taxon>
        <taxon>Verrucomicrobiota</taxon>
        <taxon>Verrucomicrobiia</taxon>
        <taxon>Verrucomicrobiales</taxon>
        <taxon>Rubritaleaceae</taxon>
        <taxon>Rubritalea</taxon>
    </lineage>
</organism>
<dbReference type="RefSeq" id="WP_143158875.1">
    <property type="nucleotide sequence ID" value="NZ_FQYR01000003.1"/>
</dbReference>
<gene>
    <name evidence="1" type="ORF">SAMN02745181_1513</name>
</gene>
<evidence type="ECO:0000313" key="1">
    <source>
        <dbReference type="EMBL" id="SHJ23315.1"/>
    </source>
</evidence>
<evidence type="ECO:0000313" key="2">
    <source>
        <dbReference type="Proteomes" id="UP000184510"/>
    </source>
</evidence>
<dbReference type="OrthoDB" id="9768080at2"/>
<name>A0A1M6HMB4_9BACT</name>
<accession>A0A1M6HMB4</accession>
<sequence length="371" mass="41383">MTKNFIRVGTVGLGLAGMVQAQNEADALDQSFMASDKPMTSMSSLADRVSFGSYGEFHAQFGDGDDNVDLHRLVLLANLQITDKLKFVTETEFEHALYHAMQGDKSTDLKIEIEQAYFNYALNDSLDINAGIQLIPAGIINDVHEPTTFYGVERPNVEKYIIPTTWWEAGVGIVKKYDSGLQIDVLAHTGLDMTSEGYVRSGRPKLTKSDYEQTNSWAVTARAKYTGIAGVELAGTVQYQYDASSEVSGNQSSILTEAHAIYRKGGFQFRALGAYWDLDNFDAGDSNDAQWGYYLEPSYAIDTDYGRVGAFTRFSHYDYVNSSSESTQIREYAIGVNYWPTDELVFKVDYVNADKPGKNDENINLGFGWYF</sequence>